<gene>
    <name evidence="1" type="ORF">E1269_14350</name>
</gene>
<evidence type="ECO:0000313" key="2">
    <source>
        <dbReference type="Proteomes" id="UP000294739"/>
    </source>
</evidence>
<comment type="caution">
    <text evidence="1">The sequence shown here is derived from an EMBL/GenBank/DDBJ whole genome shotgun (WGS) entry which is preliminary data.</text>
</comment>
<dbReference type="AlphaFoldDB" id="A0A4R5D7J3"/>
<dbReference type="RefSeq" id="WP_131895594.1">
    <property type="nucleotide sequence ID" value="NZ_SMKZ01000018.1"/>
</dbReference>
<organism evidence="1 2">
    <name type="scientific">Jiangella asiatica</name>
    <dbReference type="NCBI Taxonomy" id="2530372"/>
    <lineage>
        <taxon>Bacteria</taxon>
        <taxon>Bacillati</taxon>
        <taxon>Actinomycetota</taxon>
        <taxon>Actinomycetes</taxon>
        <taxon>Jiangellales</taxon>
        <taxon>Jiangellaceae</taxon>
        <taxon>Jiangella</taxon>
    </lineage>
</organism>
<protein>
    <submittedName>
        <fullName evidence="1">Uncharacterized protein</fullName>
    </submittedName>
</protein>
<evidence type="ECO:0000313" key="1">
    <source>
        <dbReference type="EMBL" id="TDE09492.1"/>
    </source>
</evidence>
<dbReference type="EMBL" id="SMKZ01000018">
    <property type="protein sequence ID" value="TDE09492.1"/>
    <property type="molecule type" value="Genomic_DNA"/>
</dbReference>
<dbReference type="OrthoDB" id="9826891at2"/>
<sequence length="221" mass="24639">MHTTGTSPAGFTATTDRAGWAHSDLVMDELEETMLRDYLNAQCRVLTRRHPYEDFLLVRTLADQHQHAAWEAKRGQPARARVILSTLERFHPRTPELSLVFRVTADPAWALVDWTEGQHRRAVERLRSAMSACAFLADAYEHDYLTARRIYLASHIARVDLSRGAPGRAAALAGALAAVMAGAADQWPFECPETLDVPVGGNERLMLEAQLAKLRSIAEPR</sequence>
<reference evidence="1 2" key="1">
    <citation type="submission" date="2019-03" db="EMBL/GenBank/DDBJ databases">
        <title>Draft genome sequences of novel Actinobacteria.</title>
        <authorList>
            <person name="Sahin N."/>
            <person name="Ay H."/>
            <person name="Saygin H."/>
        </authorList>
    </citation>
    <scope>NUCLEOTIDE SEQUENCE [LARGE SCALE GENOMIC DNA]</scope>
    <source>
        <strain evidence="1 2">5K138</strain>
    </source>
</reference>
<accession>A0A4R5D7J3</accession>
<keyword evidence="2" id="KW-1185">Reference proteome</keyword>
<dbReference type="Proteomes" id="UP000294739">
    <property type="component" value="Unassembled WGS sequence"/>
</dbReference>
<dbReference type="InParanoid" id="A0A4R5D7J3"/>
<proteinExistence type="predicted"/>
<name>A0A4R5D7J3_9ACTN</name>